<reference evidence="7 8" key="1">
    <citation type="journal article" date="2018" name="IMA Fungus">
        <title>IMA Genome-F 9: Draft genome sequence of Annulohypoxylon stygium, Aspergillus mulundensis, Berkeleyomyces basicola (syn. Thielaviopsis basicola), Ceratocystis smalleyi, two Cercospora beticola strains, Coleophoma cylindrospora, Fusarium fracticaudum, Phialophora cf. hyalina, and Morchella septimelata.</title>
        <authorList>
            <person name="Wingfield B.D."/>
            <person name="Bills G.F."/>
            <person name="Dong Y."/>
            <person name="Huang W."/>
            <person name="Nel W.J."/>
            <person name="Swalarsk-Parry B.S."/>
            <person name="Vaghefi N."/>
            <person name="Wilken P.M."/>
            <person name="An Z."/>
            <person name="de Beer Z.W."/>
            <person name="De Vos L."/>
            <person name="Chen L."/>
            <person name="Duong T.A."/>
            <person name="Gao Y."/>
            <person name="Hammerbacher A."/>
            <person name="Kikkert J.R."/>
            <person name="Li Y."/>
            <person name="Li H."/>
            <person name="Li K."/>
            <person name="Li Q."/>
            <person name="Liu X."/>
            <person name="Ma X."/>
            <person name="Naidoo K."/>
            <person name="Pethybridge S.J."/>
            <person name="Sun J."/>
            <person name="Steenkamp E.T."/>
            <person name="van der Nest M.A."/>
            <person name="van Wyk S."/>
            <person name="Wingfield M.J."/>
            <person name="Xiong C."/>
            <person name="Yue Q."/>
            <person name="Zhang X."/>
        </authorList>
    </citation>
    <scope>NUCLEOTIDE SEQUENCE [LARGE SCALE GENOMIC DNA]</scope>
    <source>
        <strain evidence="7 8">BP6252</strain>
    </source>
</reference>
<dbReference type="Proteomes" id="UP000256645">
    <property type="component" value="Unassembled WGS sequence"/>
</dbReference>
<proteinExistence type="predicted"/>
<comment type="caution">
    <text evidence="7">The sequence shown here is derived from an EMBL/GenBank/DDBJ whole genome shotgun (WGS) entry which is preliminary data.</text>
</comment>
<dbReference type="AlphaFoldDB" id="A0A3D8Q4B8"/>
<keyword evidence="5" id="KW-0804">Transcription</keyword>
<keyword evidence="2" id="KW-0862">Zinc</keyword>
<gene>
    <name evidence="7" type="ORF">BP6252_14120</name>
</gene>
<dbReference type="EMBL" id="PDLM01000041">
    <property type="protein sequence ID" value="RDW56530.1"/>
    <property type="molecule type" value="Genomic_DNA"/>
</dbReference>
<evidence type="ECO:0000256" key="2">
    <source>
        <dbReference type="ARBA" id="ARBA00022833"/>
    </source>
</evidence>
<name>A0A3D8Q4B8_9HELO</name>
<keyword evidence="3" id="KW-0805">Transcription regulation</keyword>
<evidence type="ECO:0000256" key="3">
    <source>
        <dbReference type="ARBA" id="ARBA00023015"/>
    </source>
</evidence>
<dbReference type="OrthoDB" id="2593732at2759"/>
<dbReference type="InterPro" id="IPR052360">
    <property type="entry name" value="Transcr_Regulatory_Proteins"/>
</dbReference>
<keyword evidence="4" id="KW-0238">DNA-binding</keyword>
<dbReference type="GO" id="GO:0046872">
    <property type="term" value="F:metal ion binding"/>
    <property type="evidence" value="ECO:0007669"/>
    <property type="project" value="UniProtKB-KW"/>
</dbReference>
<keyword evidence="6" id="KW-0539">Nucleus</keyword>
<keyword evidence="8" id="KW-1185">Reference proteome</keyword>
<organism evidence="7 8">
    <name type="scientific">Coleophoma cylindrospora</name>
    <dbReference type="NCBI Taxonomy" id="1849047"/>
    <lineage>
        <taxon>Eukaryota</taxon>
        <taxon>Fungi</taxon>
        <taxon>Dikarya</taxon>
        <taxon>Ascomycota</taxon>
        <taxon>Pezizomycotina</taxon>
        <taxon>Leotiomycetes</taxon>
        <taxon>Helotiales</taxon>
        <taxon>Dermateaceae</taxon>
        <taxon>Coleophoma</taxon>
    </lineage>
</organism>
<evidence type="ECO:0000256" key="1">
    <source>
        <dbReference type="ARBA" id="ARBA00022723"/>
    </source>
</evidence>
<accession>A0A3D8Q4B8</accession>
<evidence type="ECO:0000313" key="8">
    <source>
        <dbReference type="Proteomes" id="UP000256645"/>
    </source>
</evidence>
<evidence type="ECO:0000256" key="5">
    <source>
        <dbReference type="ARBA" id="ARBA00023163"/>
    </source>
</evidence>
<keyword evidence="1" id="KW-0479">Metal-binding</keyword>
<dbReference type="STRING" id="1849047.A0A3D8Q4B8"/>
<evidence type="ECO:0008006" key="9">
    <source>
        <dbReference type="Google" id="ProtNLM"/>
    </source>
</evidence>
<sequence length="468" mass="53575">MIAYDEQEGHAFRFFSSVVGPVLSGPMDAYFWTHLVMQFGHFTPAVRHSVITISLLYEDFFRGSRIVRVRQNPSALVHYNAAIQEIKAAPDEQLVLMVCILFVCVELLQGDLVAATRHCHSGIAILERFNLSTTRASCPWVIQYLLPIFRRLSYWLFPPGRPDRGASLPKPSLTILEIGPEAPCVPDWFMTVTEASNSLDQIRARCGYLSQEDKPIQEREQDKTQLRDLLHSWSVQVSAFESRCKDSLQRTERLAVCNLRMQHEKERICLDVRRGSKSFEEEVHYDRYLSSFKSIVDGARRASRFVTPQKLPPDNAQRPSFSFEMGFLPVLFFVVMKCRHLEIRLEALSWIPRLCAAKESLMDLGTLFRVSIRLIEIEHRISLDCDLGVQDGEKASGMLGATEMRVVGSPVDHEIETVTKEDGTISCRRTVRFIMQDSDETVSSRQEYLEDDNLRHSKLQIPGMRCAR</sequence>
<dbReference type="PANTHER" id="PTHR36206:SF16">
    <property type="entry name" value="TRANSCRIPTION FACTOR DOMAIN-CONTAINING PROTEIN-RELATED"/>
    <property type="match status" value="1"/>
</dbReference>
<evidence type="ECO:0000256" key="6">
    <source>
        <dbReference type="ARBA" id="ARBA00023242"/>
    </source>
</evidence>
<protein>
    <recommendedName>
        <fullName evidence="9">Transcription factor domain-containing protein</fullName>
    </recommendedName>
</protein>
<dbReference type="GO" id="GO:0003677">
    <property type="term" value="F:DNA binding"/>
    <property type="evidence" value="ECO:0007669"/>
    <property type="project" value="UniProtKB-KW"/>
</dbReference>
<evidence type="ECO:0000313" key="7">
    <source>
        <dbReference type="EMBL" id="RDW56530.1"/>
    </source>
</evidence>
<dbReference type="PANTHER" id="PTHR36206">
    <property type="entry name" value="ASPERCRYPTIN BIOSYNTHESIS CLUSTER-SPECIFIC TRANSCRIPTION REGULATOR ATNN-RELATED"/>
    <property type="match status" value="1"/>
</dbReference>
<evidence type="ECO:0000256" key="4">
    <source>
        <dbReference type="ARBA" id="ARBA00023125"/>
    </source>
</evidence>